<evidence type="ECO:0000313" key="5">
    <source>
        <dbReference type="EMBL" id="MBA2876369.1"/>
    </source>
</evidence>
<dbReference type="SUPFAM" id="SSF116734">
    <property type="entry name" value="DNA methylase specificity domain"/>
    <property type="match status" value="2"/>
</dbReference>
<dbReference type="EC" id="3.1.21.3" evidence="5"/>
<evidence type="ECO:0000256" key="3">
    <source>
        <dbReference type="ARBA" id="ARBA00023125"/>
    </source>
</evidence>
<dbReference type="Pfam" id="PF01420">
    <property type="entry name" value="Methylase_S"/>
    <property type="match status" value="2"/>
</dbReference>
<accession>A0A7W0C110</accession>
<dbReference type="InterPro" id="IPR044946">
    <property type="entry name" value="Restrct_endonuc_typeI_TRD_sf"/>
</dbReference>
<dbReference type="InterPro" id="IPR000055">
    <property type="entry name" value="Restrct_endonuc_typeI_TRD"/>
</dbReference>
<dbReference type="GO" id="GO:0009307">
    <property type="term" value="P:DNA restriction-modification system"/>
    <property type="evidence" value="ECO:0007669"/>
    <property type="project" value="UniProtKB-KW"/>
</dbReference>
<comment type="similarity">
    <text evidence="1">Belongs to the type-I restriction system S methylase family.</text>
</comment>
<dbReference type="Gene3D" id="3.90.220.20">
    <property type="entry name" value="DNA methylase specificity domains"/>
    <property type="match status" value="2"/>
</dbReference>
<dbReference type="CDD" id="cd17495">
    <property type="entry name" value="RMtype1_S_Cep9333ORF4827P-TRD2-CR2_like"/>
    <property type="match status" value="1"/>
</dbReference>
<dbReference type="AlphaFoldDB" id="A0A7W0C110"/>
<feature type="domain" description="Type I restriction modification DNA specificity" evidence="4">
    <location>
        <begin position="1"/>
        <end position="178"/>
    </location>
</feature>
<protein>
    <submittedName>
        <fullName evidence="5">Type I restriction enzyme S subunit</fullName>
        <ecNumber evidence="5">3.1.21.3</ecNumber>
    </submittedName>
</protein>
<keyword evidence="5" id="KW-0378">Hydrolase</keyword>
<comment type="caution">
    <text evidence="5">The sequence shown here is derived from an EMBL/GenBank/DDBJ whole genome shotgun (WGS) entry which is preliminary data.</text>
</comment>
<dbReference type="RefSeq" id="WP_181557077.1">
    <property type="nucleotide sequence ID" value="NZ_JACDUT010000012.1"/>
</dbReference>
<organism evidence="5 6">
    <name type="scientific">Thermaerobacillus caldiproteolyticus</name>
    <dbReference type="NCBI Taxonomy" id="247480"/>
    <lineage>
        <taxon>Bacteria</taxon>
        <taxon>Bacillati</taxon>
        <taxon>Bacillota</taxon>
        <taxon>Bacilli</taxon>
        <taxon>Bacillales</taxon>
        <taxon>Anoxybacillaceae</taxon>
        <taxon>Thermaerobacillus</taxon>
    </lineage>
</organism>
<feature type="domain" description="Type I restriction modification DNA specificity" evidence="4">
    <location>
        <begin position="208"/>
        <end position="374"/>
    </location>
</feature>
<evidence type="ECO:0000259" key="4">
    <source>
        <dbReference type="Pfam" id="PF01420"/>
    </source>
</evidence>
<keyword evidence="6" id="KW-1185">Reference proteome</keyword>
<sequence length="403" mass="46497">MSEWKQISLGNLVESISKRHAFNKDRLIFLNTSDIFNGKVLNNEYTDINTLPGQAKKSIQKNDILFSEIRPANRRFAYIDFESEDYVVSTKLMVLRPKNNDILPKYLYYFLTSEESLRHLQEVAESRSGTFPQITFSEVKEMVINLPPLKEQQRIVEVIDSLTEKIELNLKINKTLEEMAMTLYKHWFVDFGPFQDGEFVESELGMIPKGWEVSSLKEFANILMGQSPKSEFYNQERKGLPFHQGVKDFGVRFPVHTVYCTQELRIANKGDILLSVRAPVGRINIANNKLVIGRGLSALHSKSGHNSFLLYTLKRIFAFEDQYGSGTVFNSINKKDIEQLKFIQPPQEVLDNFENHVSKFDALIEGNTKEIEELQELRDYLLPRLLSGEIDLSQTEKQVEEVL</sequence>
<dbReference type="GO" id="GO:0009035">
    <property type="term" value="F:type I site-specific deoxyribonuclease activity"/>
    <property type="evidence" value="ECO:0007669"/>
    <property type="project" value="UniProtKB-EC"/>
</dbReference>
<reference evidence="5 6" key="1">
    <citation type="submission" date="2020-07" db="EMBL/GenBank/DDBJ databases">
        <title>Genomic Encyclopedia of Type Strains, Phase IV (KMG-IV): sequencing the most valuable type-strain genomes for metagenomic binning, comparative biology and taxonomic classification.</title>
        <authorList>
            <person name="Goeker M."/>
        </authorList>
    </citation>
    <scope>NUCLEOTIDE SEQUENCE [LARGE SCALE GENOMIC DNA]</scope>
    <source>
        <strain evidence="5 6">DSM 15730</strain>
    </source>
</reference>
<dbReference type="EMBL" id="JACDUT010000012">
    <property type="protein sequence ID" value="MBA2876369.1"/>
    <property type="molecule type" value="Genomic_DNA"/>
</dbReference>
<evidence type="ECO:0000256" key="2">
    <source>
        <dbReference type="ARBA" id="ARBA00022747"/>
    </source>
</evidence>
<dbReference type="InterPro" id="IPR052021">
    <property type="entry name" value="Type-I_RS_S_subunit"/>
</dbReference>
<dbReference type="PANTHER" id="PTHR30408">
    <property type="entry name" value="TYPE-1 RESTRICTION ENZYME ECOKI SPECIFICITY PROTEIN"/>
    <property type="match status" value="1"/>
</dbReference>
<name>A0A7W0C110_9BACL</name>
<dbReference type="PANTHER" id="PTHR30408:SF13">
    <property type="entry name" value="TYPE I RESTRICTION ENZYME HINDI SPECIFICITY SUBUNIT"/>
    <property type="match status" value="1"/>
</dbReference>
<evidence type="ECO:0000256" key="1">
    <source>
        <dbReference type="ARBA" id="ARBA00010923"/>
    </source>
</evidence>
<keyword evidence="2" id="KW-0680">Restriction system</keyword>
<gene>
    <name evidence="5" type="ORF">HNR31_003187</name>
</gene>
<keyword evidence="3" id="KW-0238">DNA-binding</keyword>
<evidence type="ECO:0000313" key="6">
    <source>
        <dbReference type="Proteomes" id="UP000523087"/>
    </source>
</evidence>
<proteinExistence type="inferred from homology"/>
<dbReference type="Proteomes" id="UP000523087">
    <property type="component" value="Unassembled WGS sequence"/>
</dbReference>
<dbReference type="GO" id="GO:0003677">
    <property type="term" value="F:DNA binding"/>
    <property type="evidence" value="ECO:0007669"/>
    <property type="project" value="UniProtKB-KW"/>
</dbReference>